<evidence type="ECO:0000313" key="1">
    <source>
        <dbReference type="EMBL" id="KZS04222.1"/>
    </source>
</evidence>
<comment type="caution">
    <text evidence="1">The sequence shown here is derived from an EMBL/GenBank/DDBJ whole genome shotgun (WGS) entry which is preliminary data.</text>
</comment>
<proteinExistence type="predicted"/>
<organism evidence="1 2">
    <name type="scientific">Daphnia magna</name>
    <dbReference type="NCBI Taxonomy" id="35525"/>
    <lineage>
        <taxon>Eukaryota</taxon>
        <taxon>Metazoa</taxon>
        <taxon>Ecdysozoa</taxon>
        <taxon>Arthropoda</taxon>
        <taxon>Crustacea</taxon>
        <taxon>Branchiopoda</taxon>
        <taxon>Diplostraca</taxon>
        <taxon>Cladocera</taxon>
        <taxon>Anomopoda</taxon>
        <taxon>Daphniidae</taxon>
        <taxon>Daphnia</taxon>
    </lineage>
</organism>
<sequence>MKQSNQLLASLGSRISASFLQLNVANVHFTLTLFPRIIERITEDENDVIFH</sequence>
<dbReference type="Proteomes" id="UP000076858">
    <property type="component" value="Unassembled WGS sequence"/>
</dbReference>
<keyword evidence="2" id="KW-1185">Reference proteome</keyword>
<reference evidence="1 2" key="1">
    <citation type="submission" date="2016-03" db="EMBL/GenBank/DDBJ databases">
        <title>EvidentialGene: Evidence-directed Construction of Genes on Genomes.</title>
        <authorList>
            <person name="Gilbert D.G."/>
            <person name="Choi J.-H."/>
            <person name="Mockaitis K."/>
            <person name="Colbourne J."/>
            <person name="Pfrender M."/>
        </authorList>
    </citation>
    <scope>NUCLEOTIDE SEQUENCE [LARGE SCALE GENOMIC DNA]</scope>
    <source>
        <strain evidence="1 2">Xinb3</strain>
        <tissue evidence="1">Complete organism</tissue>
    </source>
</reference>
<gene>
    <name evidence="1" type="ORF">APZ42_032485</name>
</gene>
<dbReference type="AlphaFoldDB" id="A0A164LLA5"/>
<protein>
    <submittedName>
        <fullName evidence="1">Uncharacterized protein</fullName>
    </submittedName>
</protein>
<evidence type="ECO:0000313" key="2">
    <source>
        <dbReference type="Proteomes" id="UP000076858"/>
    </source>
</evidence>
<dbReference type="EMBL" id="LRGB01003123">
    <property type="protein sequence ID" value="KZS04222.1"/>
    <property type="molecule type" value="Genomic_DNA"/>
</dbReference>
<accession>A0A164LLA5</accession>
<name>A0A164LLA5_9CRUS</name>